<dbReference type="CDD" id="cd06580">
    <property type="entry name" value="TM_PBP1_transp_TpRbsC_like"/>
    <property type="match status" value="1"/>
</dbReference>
<comment type="subcellular location">
    <subcellularLocation>
        <location evidence="1">Cell membrane</location>
        <topology evidence="1">Multi-pass membrane protein</topology>
    </subcellularLocation>
</comment>
<keyword evidence="4 6" id="KW-1133">Transmembrane helix</keyword>
<feature type="transmembrane region" description="Helical" evidence="6">
    <location>
        <begin position="216"/>
        <end position="235"/>
    </location>
</feature>
<evidence type="ECO:0000256" key="4">
    <source>
        <dbReference type="ARBA" id="ARBA00022989"/>
    </source>
</evidence>
<accession>A0ABU0M030</accession>
<proteinExistence type="predicted"/>
<evidence type="ECO:0000256" key="1">
    <source>
        <dbReference type="ARBA" id="ARBA00004651"/>
    </source>
</evidence>
<name>A0ABU0M030_9BACT</name>
<keyword evidence="8" id="KW-1185">Reference proteome</keyword>
<evidence type="ECO:0000313" key="7">
    <source>
        <dbReference type="EMBL" id="MDQ0514311.1"/>
    </source>
</evidence>
<evidence type="ECO:0000256" key="2">
    <source>
        <dbReference type="ARBA" id="ARBA00022475"/>
    </source>
</evidence>
<feature type="transmembrane region" description="Helical" evidence="6">
    <location>
        <begin position="192"/>
        <end position="210"/>
    </location>
</feature>
<keyword evidence="2" id="KW-1003">Cell membrane</keyword>
<feature type="transmembrane region" description="Helical" evidence="6">
    <location>
        <begin position="6"/>
        <end position="27"/>
    </location>
</feature>
<dbReference type="Proteomes" id="UP001240643">
    <property type="component" value="Unassembled WGS sequence"/>
</dbReference>
<sequence length="310" mass="33033">MEIFASIFVGSILFFCILTIAAIAALFSERVGIVNIAVDGGMIFAAAFYGIFAQIFSSESIWVQLPLYLVAIIAGIIFSLLQNLLVIKLKADQIIAGIAMNLLAFGIAIIFLLVLGTSSRFSLVTPELALAQNAIAGNWGNILSLKLILTIVIIGCAWFGLSKTKWGLRLKSIGENPQAAAVVGINVNSYKYQGTIISGALSGLAGAIYIDYVGSNFAANVQGLGFLGLAILIIGQWKVWSIVLAGFGFSLLYSLGIVLGTGVGALKPLENYSHFFFIIPYLFTIIVLALTSKHSLGPKAVGKNYDKQAR</sequence>
<feature type="transmembrane region" description="Helical" evidence="6">
    <location>
        <begin position="94"/>
        <end position="119"/>
    </location>
</feature>
<evidence type="ECO:0000256" key="6">
    <source>
        <dbReference type="SAM" id="Phobius"/>
    </source>
</evidence>
<reference evidence="7" key="1">
    <citation type="submission" date="2023-07" db="EMBL/GenBank/DDBJ databases">
        <title>Genomic Encyclopedia of Type Strains, Phase IV (KMG-IV): sequencing the most valuable type-strain genomes for metagenomic binning, comparative biology and taxonomic classification.</title>
        <authorList>
            <person name="Goeker M."/>
        </authorList>
    </citation>
    <scope>NUCLEOTIDE SEQUENCE [LARGE SCALE GENOMIC DNA]</scope>
    <source>
        <strain evidence="7">DSM 21204</strain>
    </source>
</reference>
<keyword evidence="5 6" id="KW-0472">Membrane</keyword>
<dbReference type="EMBL" id="JAUSWO010000001">
    <property type="protein sequence ID" value="MDQ0514311.1"/>
    <property type="molecule type" value="Genomic_DNA"/>
</dbReference>
<gene>
    <name evidence="7" type="ORF">J2Z62_000749</name>
</gene>
<dbReference type="RefSeq" id="WP_256547810.1">
    <property type="nucleotide sequence ID" value="NZ_CP101809.1"/>
</dbReference>
<dbReference type="InterPro" id="IPR001851">
    <property type="entry name" value="ABC_transp_permease"/>
</dbReference>
<feature type="transmembrane region" description="Helical" evidence="6">
    <location>
        <begin position="242"/>
        <end position="266"/>
    </location>
</feature>
<feature type="transmembrane region" description="Helical" evidence="6">
    <location>
        <begin position="34"/>
        <end position="55"/>
    </location>
</feature>
<keyword evidence="3 6" id="KW-0812">Transmembrane</keyword>
<feature type="transmembrane region" description="Helical" evidence="6">
    <location>
        <begin position="139"/>
        <end position="161"/>
    </location>
</feature>
<organism evidence="7 8">
    <name type="scientific">Mycoplasmoides fastidiosum</name>
    <dbReference type="NCBI Taxonomy" id="92758"/>
    <lineage>
        <taxon>Bacteria</taxon>
        <taxon>Bacillati</taxon>
        <taxon>Mycoplasmatota</taxon>
        <taxon>Mycoplasmoidales</taxon>
        <taxon>Mycoplasmoidaceae</taxon>
        <taxon>Mycoplasmoides</taxon>
    </lineage>
</organism>
<dbReference type="PANTHER" id="PTHR43370">
    <property type="entry name" value="SUGAR ABC TRANSPORTER INTEGRAL MEMBRANE PROTEIN-RELATED"/>
    <property type="match status" value="1"/>
</dbReference>
<comment type="caution">
    <text evidence="7">The sequence shown here is derived from an EMBL/GenBank/DDBJ whole genome shotgun (WGS) entry which is preliminary data.</text>
</comment>
<dbReference type="PANTHER" id="PTHR43370:SF1">
    <property type="entry name" value="GUANOSINE ABC TRANSPORTER PERMEASE PROTEIN NUPQ"/>
    <property type="match status" value="1"/>
</dbReference>
<evidence type="ECO:0000256" key="5">
    <source>
        <dbReference type="ARBA" id="ARBA00023136"/>
    </source>
</evidence>
<protein>
    <submittedName>
        <fullName evidence="7">ABC-type uncharacterized transport system permease subunit</fullName>
    </submittedName>
</protein>
<feature type="transmembrane region" description="Helical" evidence="6">
    <location>
        <begin position="272"/>
        <end position="290"/>
    </location>
</feature>
<dbReference type="Pfam" id="PF02653">
    <property type="entry name" value="BPD_transp_2"/>
    <property type="match status" value="1"/>
</dbReference>
<evidence type="ECO:0000256" key="3">
    <source>
        <dbReference type="ARBA" id="ARBA00022692"/>
    </source>
</evidence>
<feature type="transmembrane region" description="Helical" evidence="6">
    <location>
        <begin position="67"/>
        <end position="87"/>
    </location>
</feature>
<evidence type="ECO:0000313" key="8">
    <source>
        <dbReference type="Proteomes" id="UP001240643"/>
    </source>
</evidence>